<gene>
    <name evidence="1" type="ordered locus">TMO_3282</name>
</gene>
<proteinExistence type="predicted"/>
<accession>I3TQT2</accession>
<evidence type="ECO:0000313" key="1">
    <source>
        <dbReference type="EMBL" id="AFK55120.1"/>
    </source>
</evidence>
<organism evidence="1 2">
    <name type="scientific">Tistrella mobilis (strain KA081020-065)</name>
    <dbReference type="NCBI Taxonomy" id="1110502"/>
    <lineage>
        <taxon>Bacteria</taxon>
        <taxon>Pseudomonadati</taxon>
        <taxon>Pseudomonadota</taxon>
        <taxon>Alphaproteobacteria</taxon>
        <taxon>Geminicoccales</taxon>
        <taxon>Geminicoccaceae</taxon>
        <taxon>Tistrella</taxon>
    </lineage>
</organism>
<reference evidence="1 2" key="1">
    <citation type="journal article" date="2012" name="J. Am. Chem. Soc.">
        <title>Bacterial biosynthesis and maturation of the didemnin anti-cancer agents.</title>
        <authorList>
            <person name="Xu Y."/>
            <person name="Kersten R.D."/>
            <person name="Nam S.J."/>
            <person name="Lu L."/>
            <person name="Al-Suwailem A.M."/>
            <person name="Zheng H."/>
            <person name="Fenical W."/>
            <person name="Dorrestein P.C."/>
            <person name="Moore B.S."/>
            <person name="Qian P.Y."/>
        </authorList>
    </citation>
    <scope>NUCLEOTIDE SEQUENCE [LARGE SCALE GENOMIC DNA]</scope>
    <source>
        <strain evidence="1 2">KA081020-065</strain>
    </source>
</reference>
<dbReference type="KEGG" id="tmo:TMO_3282"/>
<dbReference type="Proteomes" id="UP000005258">
    <property type="component" value="Chromosome"/>
</dbReference>
<keyword evidence="2" id="KW-1185">Reference proteome</keyword>
<dbReference type="STRING" id="1110502.TMO_3282"/>
<dbReference type="HOGENOM" id="CLU_3123782_0_0_5"/>
<protein>
    <submittedName>
        <fullName evidence="1">Uncharacterized protein</fullName>
    </submittedName>
</protein>
<dbReference type="AlphaFoldDB" id="I3TQT2"/>
<dbReference type="RefSeq" id="WP_014746796.1">
    <property type="nucleotide sequence ID" value="NC_017956.1"/>
</dbReference>
<sequence>MIIGGPEVQGREGPDLARFRVEIDRIRAEMRMQRIIITKDPVAQWMRPHV</sequence>
<name>I3TQT2_TISMK</name>
<dbReference type="EMBL" id="CP003236">
    <property type="protein sequence ID" value="AFK55120.1"/>
    <property type="molecule type" value="Genomic_DNA"/>
</dbReference>
<evidence type="ECO:0000313" key="2">
    <source>
        <dbReference type="Proteomes" id="UP000005258"/>
    </source>
</evidence>